<comment type="caution">
    <text evidence="8">The sequence shown here is derived from an EMBL/GenBank/DDBJ whole genome shotgun (WGS) entry which is preliminary data.</text>
</comment>
<keyword evidence="5 6" id="KW-0449">Lipoprotein</keyword>
<dbReference type="InterPro" id="IPR004872">
    <property type="entry name" value="Lipoprotein_NlpA"/>
</dbReference>
<dbReference type="OrthoDB" id="9812878at2"/>
<feature type="lipid moiety-binding region" description="S-diacylglycerol cysteine" evidence="7">
    <location>
        <position position="25"/>
    </location>
</feature>
<gene>
    <name evidence="8" type="ORF">NRIC_08840</name>
</gene>
<comment type="similarity">
    <text evidence="6">Belongs to the nlpA lipoprotein family.</text>
</comment>
<sequence length="276" mass="30261">MKKGIKQTILAGTVLIAGGLLLAACGGSNKKEAALDEDKVTIGVTSGPHQQILEEVAKQANEDGLTIEVKTFDDYNTPNTALNDGDLDGNSYQTLSFLEQQAKDKNYEIEQAFKTVVFPLGVYSEKLKSLDELKEGDKVGVPNDPTNEYRALKLLEEAGVLKLKDGVEVQATKNDVAENPKKIEIVELEASQIPQQLGELAAAAINTNFAFGAGLTINDDAVYHEPQENNPYFNVFAVRVANKNDKVIEKLREYYQSEETKQFIDETFKGSVVPAF</sequence>
<name>A0A4P5PHX0_9ENTE</name>
<dbReference type="PIRSF" id="PIRSF002854">
    <property type="entry name" value="MetQ"/>
    <property type="match status" value="1"/>
</dbReference>
<dbReference type="PROSITE" id="PS51257">
    <property type="entry name" value="PROKAR_LIPOPROTEIN"/>
    <property type="match status" value="1"/>
</dbReference>
<protein>
    <recommendedName>
        <fullName evidence="6">Lipoprotein</fullName>
    </recommendedName>
</protein>
<keyword evidence="2" id="KW-0732">Signal</keyword>
<evidence type="ECO:0000313" key="8">
    <source>
        <dbReference type="EMBL" id="GCF92993.1"/>
    </source>
</evidence>
<evidence type="ECO:0000256" key="3">
    <source>
        <dbReference type="ARBA" id="ARBA00023136"/>
    </source>
</evidence>
<organism evidence="8 9">
    <name type="scientific">Enterococcus florum</name>
    <dbReference type="NCBI Taxonomy" id="2480627"/>
    <lineage>
        <taxon>Bacteria</taxon>
        <taxon>Bacillati</taxon>
        <taxon>Bacillota</taxon>
        <taxon>Bacilli</taxon>
        <taxon>Lactobacillales</taxon>
        <taxon>Enterococcaceae</taxon>
        <taxon>Enterococcus</taxon>
    </lineage>
</organism>
<evidence type="ECO:0000313" key="9">
    <source>
        <dbReference type="Proteomes" id="UP000290567"/>
    </source>
</evidence>
<dbReference type="PANTHER" id="PTHR30429:SF1">
    <property type="entry name" value="D-METHIONINE-BINDING LIPOPROTEIN METQ-RELATED"/>
    <property type="match status" value="1"/>
</dbReference>
<keyword evidence="4" id="KW-0564">Palmitate</keyword>
<evidence type="ECO:0000256" key="2">
    <source>
        <dbReference type="ARBA" id="ARBA00022729"/>
    </source>
</evidence>
<dbReference type="EMBL" id="BJCC01000008">
    <property type="protein sequence ID" value="GCF92993.1"/>
    <property type="molecule type" value="Genomic_DNA"/>
</dbReference>
<dbReference type="Pfam" id="PF03180">
    <property type="entry name" value="Lipoprotein_9"/>
    <property type="match status" value="1"/>
</dbReference>
<dbReference type="RefSeq" id="WP_146621479.1">
    <property type="nucleotide sequence ID" value="NZ_BJCC01000008.1"/>
</dbReference>
<evidence type="ECO:0000256" key="6">
    <source>
        <dbReference type="PIRNR" id="PIRNR002854"/>
    </source>
</evidence>
<comment type="subcellular location">
    <subcellularLocation>
        <location evidence="1">Membrane</location>
        <topology evidence="1">Lipid-anchor</topology>
    </subcellularLocation>
</comment>
<dbReference type="Gene3D" id="3.40.190.10">
    <property type="entry name" value="Periplasmic binding protein-like II"/>
    <property type="match status" value="2"/>
</dbReference>
<evidence type="ECO:0000256" key="7">
    <source>
        <dbReference type="PIRSR" id="PIRSR002854-1"/>
    </source>
</evidence>
<dbReference type="SUPFAM" id="SSF53850">
    <property type="entry name" value="Periplasmic binding protein-like II"/>
    <property type="match status" value="1"/>
</dbReference>
<dbReference type="AlphaFoldDB" id="A0A4P5PHX0"/>
<dbReference type="Proteomes" id="UP000290567">
    <property type="component" value="Unassembled WGS sequence"/>
</dbReference>
<proteinExistence type="inferred from homology"/>
<dbReference type="CDD" id="cd13526">
    <property type="entry name" value="PBP2_lipoprotein_MetQ_like"/>
    <property type="match status" value="1"/>
</dbReference>
<dbReference type="PANTHER" id="PTHR30429">
    <property type="entry name" value="D-METHIONINE-BINDING LIPOPROTEIN METQ"/>
    <property type="match status" value="1"/>
</dbReference>
<evidence type="ECO:0000256" key="1">
    <source>
        <dbReference type="ARBA" id="ARBA00004635"/>
    </source>
</evidence>
<evidence type="ECO:0000256" key="4">
    <source>
        <dbReference type="ARBA" id="ARBA00023139"/>
    </source>
</evidence>
<reference evidence="9" key="1">
    <citation type="submission" date="2019-02" db="EMBL/GenBank/DDBJ databases">
        <title>Draft genome sequence of Enterococcus sp. Gos25-1.</title>
        <authorList>
            <person name="Tanaka N."/>
            <person name="Shiwa Y."/>
            <person name="Fujita N."/>
        </authorList>
    </citation>
    <scope>NUCLEOTIDE SEQUENCE [LARGE SCALE GENOMIC DNA]</scope>
    <source>
        <strain evidence="9">Gos25-1</strain>
    </source>
</reference>
<keyword evidence="3" id="KW-0472">Membrane</keyword>
<keyword evidence="9" id="KW-1185">Reference proteome</keyword>
<dbReference type="GO" id="GO:0016020">
    <property type="term" value="C:membrane"/>
    <property type="evidence" value="ECO:0007669"/>
    <property type="project" value="UniProtKB-SubCell"/>
</dbReference>
<evidence type="ECO:0000256" key="5">
    <source>
        <dbReference type="ARBA" id="ARBA00023288"/>
    </source>
</evidence>
<accession>A0A4P5PHX0</accession>